<dbReference type="EMBL" id="AP014966">
    <property type="protein sequence ID" value="BAT10004.1"/>
    <property type="molecule type" value="Genomic_DNA"/>
</dbReference>
<dbReference type="AlphaFoldDB" id="A0A0P0XRV9"/>
<evidence type="ECO:0000256" key="1">
    <source>
        <dbReference type="SAM" id="MobiDB-lite"/>
    </source>
</evidence>
<name>A0A0P0XRV9_ORYSJ</name>
<reference evidence="3" key="1">
    <citation type="journal article" date="2005" name="Nature">
        <title>The map-based sequence of the rice genome.</title>
        <authorList>
            <consortium name="International rice genome sequencing project (IRGSP)"/>
            <person name="Matsumoto T."/>
            <person name="Wu J."/>
            <person name="Kanamori H."/>
            <person name="Katayose Y."/>
            <person name="Fujisawa M."/>
            <person name="Namiki N."/>
            <person name="Mizuno H."/>
            <person name="Yamamoto K."/>
            <person name="Antonio B.A."/>
            <person name="Baba T."/>
            <person name="Sakata K."/>
            <person name="Nagamura Y."/>
            <person name="Aoki H."/>
            <person name="Arikawa K."/>
            <person name="Arita K."/>
            <person name="Bito T."/>
            <person name="Chiden Y."/>
            <person name="Fujitsuka N."/>
            <person name="Fukunaka R."/>
            <person name="Hamada M."/>
            <person name="Harada C."/>
            <person name="Hayashi A."/>
            <person name="Hijishita S."/>
            <person name="Honda M."/>
            <person name="Hosokawa S."/>
            <person name="Ichikawa Y."/>
            <person name="Idonuma A."/>
            <person name="Iijima M."/>
            <person name="Ikeda M."/>
            <person name="Ikeno M."/>
            <person name="Ito K."/>
            <person name="Ito S."/>
            <person name="Ito T."/>
            <person name="Ito Y."/>
            <person name="Ito Y."/>
            <person name="Iwabuchi A."/>
            <person name="Kamiya K."/>
            <person name="Karasawa W."/>
            <person name="Kurita K."/>
            <person name="Katagiri S."/>
            <person name="Kikuta A."/>
            <person name="Kobayashi H."/>
            <person name="Kobayashi N."/>
            <person name="Machita K."/>
            <person name="Maehara T."/>
            <person name="Masukawa M."/>
            <person name="Mizubayashi T."/>
            <person name="Mukai Y."/>
            <person name="Nagasaki H."/>
            <person name="Nagata Y."/>
            <person name="Naito S."/>
            <person name="Nakashima M."/>
            <person name="Nakama Y."/>
            <person name="Nakamichi Y."/>
            <person name="Nakamura M."/>
            <person name="Meguro A."/>
            <person name="Negishi M."/>
            <person name="Ohta I."/>
            <person name="Ohta T."/>
            <person name="Okamoto M."/>
            <person name="Ono N."/>
            <person name="Saji S."/>
            <person name="Sakaguchi M."/>
            <person name="Sakai K."/>
            <person name="Shibata M."/>
            <person name="Shimokawa T."/>
            <person name="Song J."/>
            <person name="Takazaki Y."/>
            <person name="Terasawa K."/>
            <person name="Tsugane M."/>
            <person name="Tsuji K."/>
            <person name="Ueda S."/>
            <person name="Waki K."/>
            <person name="Yamagata H."/>
            <person name="Yamamoto M."/>
            <person name="Yamamoto S."/>
            <person name="Yamane H."/>
            <person name="Yoshiki S."/>
            <person name="Yoshihara R."/>
            <person name="Yukawa K."/>
            <person name="Zhong H."/>
            <person name="Yano M."/>
            <person name="Yuan Q."/>
            <person name="Ouyang S."/>
            <person name="Liu J."/>
            <person name="Jones K.M."/>
            <person name="Gansberger K."/>
            <person name="Moffat K."/>
            <person name="Hill J."/>
            <person name="Bera J."/>
            <person name="Fadrosh D."/>
            <person name="Jin S."/>
            <person name="Johri S."/>
            <person name="Kim M."/>
            <person name="Overton L."/>
            <person name="Reardon M."/>
            <person name="Tsitrin T."/>
            <person name="Vuong H."/>
            <person name="Weaver B."/>
            <person name="Ciecko A."/>
            <person name="Tallon L."/>
            <person name="Jackson J."/>
            <person name="Pai G."/>
            <person name="Aken S.V."/>
            <person name="Utterback T."/>
            <person name="Reidmuller S."/>
            <person name="Feldblyum T."/>
            <person name="Hsiao J."/>
            <person name="Zismann V."/>
            <person name="Iobst S."/>
            <person name="de Vazeille A.R."/>
            <person name="Buell C.R."/>
            <person name="Ying K."/>
            <person name="Li Y."/>
            <person name="Lu T."/>
            <person name="Huang Y."/>
            <person name="Zhao Q."/>
            <person name="Feng Q."/>
            <person name="Zhang L."/>
            <person name="Zhu J."/>
            <person name="Weng Q."/>
            <person name="Mu J."/>
            <person name="Lu Y."/>
            <person name="Fan D."/>
            <person name="Liu Y."/>
            <person name="Guan J."/>
            <person name="Zhang Y."/>
            <person name="Yu S."/>
            <person name="Liu X."/>
            <person name="Zhang Y."/>
            <person name="Hong G."/>
            <person name="Han B."/>
            <person name="Choisne N."/>
            <person name="Demange N."/>
            <person name="Orjeda G."/>
            <person name="Samain S."/>
            <person name="Cattolico L."/>
            <person name="Pelletier E."/>
            <person name="Couloux A."/>
            <person name="Segurens B."/>
            <person name="Wincker P."/>
            <person name="D'Hont A."/>
            <person name="Scarpelli C."/>
            <person name="Weissenbach J."/>
            <person name="Salanoubat M."/>
            <person name="Quetier F."/>
            <person name="Yu Y."/>
            <person name="Kim H.R."/>
            <person name="Rambo T."/>
            <person name="Currie J."/>
            <person name="Collura K."/>
            <person name="Luo M."/>
            <person name="Yang T."/>
            <person name="Ammiraju J.S.S."/>
            <person name="Engler F."/>
            <person name="Soderlund C."/>
            <person name="Wing R.A."/>
            <person name="Palmer L.E."/>
            <person name="de la Bastide M."/>
            <person name="Spiegel L."/>
            <person name="Nascimento L."/>
            <person name="Zutavern T."/>
            <person name="O'Shaughnessy A."/>
            <person name="Dike S."/>
            <person name="Dedhia N."/>
            <person name="Preston R."/>
            <person name="Balija V."/>
            <person name="McCombie W.R."/>
            <person name="Chow T."/>
            <person name="Chen H."/>
            <person name="Chung M."/>
            <person name="Chen C."/>
            <person name="Shaw J."/>
            <person name="Wu H."/>
            <person name="Hsiao K."/>
            <person name="Chao Y."/>
            <person name="Chu M."/>
            <person name="Cheng C."/>
            <person name="Hour A."/>
            <person name="Lee P."/>
            <person name="Lin S."/>
            <person name="Lin Y."/>
            <person name="Liou J."/>
            <person name="Liu S."/>
            <person name="Hsing Y."/>
            <person name="Raghuvanshi S."/>
            <person name="Mohanty A."/>
            <person name="Bharti A.K."/>
            <person name="Gaur A."/>
            <person name="Gupta V."/>
            <person name="Kumar D."/>
            <person name="Ravi V."/>
            <person name="Vij S."/>
            <person name="Kapur A."/>
            <person name="Khurana P."/>
            <person name="Khurana P."/>
            <person name="Khurana J.P."/>
            <person name="Tyagi A.K."/>
            <person name="Gaikwad K."/>
            <person name="Singh A."/>
            <person name="Dalal V."/>
            <person name="Srivastava S."/>
            <person name="Dixit A."/>
            <person name="Pal A.K."/>
            <person name="Ghazi I.A."/>
            <person name="Yadav M."/>
            <person name="Pandit A."/>
            <person name="Bhargava A."/>
            <person name="Sureshbabu K."/>
            <person name="Batra K."/>
            <person name="Sharma T.R."/>
            <person name="Mohapatra T."/>
            <person name="Singh N.K."/>
            <person name="Messing J."/>
            <person name="Nelson A.B."/>
            <person name="Fuks G."/>
            <person name="Kavchok S."/>
            <person name="Keizer G."/>
            <person name="Linton E."/>
            <person name="Llaca V."/>
            <person name="Song R."/>
            <person name="Tanyolac B."/>
            <person name="Young S."/>
            <person name="Ho-Il K."/>
            <person name="Hahn J.H."/>
            <person name="Sangsakoo G."/>
            <person name="Vanavichit A."/>
            <person name="de Mattos Luiz.A.T."/>
            <person name="Zimmer P.D."/>
            <person name="Malone G."/>
            <person name="Dellagostin O."/>
            <person name="de Oliveira A.C."/>
            <person name="Bevan M."/>
            <person name="Bancroft I."/>
            <person name="Minx P."/>
            <person name="Cordum H."/>
            <person name="Wilson R."/>
            <person name="Cheng Z."/>
            <person name="Jin W."/>
            <person name="Jiang J."/>
            <person name="Leong S.A."/>
            <person name="Iwama H."/>
            <person name="Gojobori T."/>
            <person name="Itoh T."/>
            <person name="Niimura Y."/>
            <person name="Fujii Y."/>
            <person name="Habara T."/>
            <person name="Sakai H."/>
            <person name="Sato Y."/>
            <person name="Wilson G."/>
            <person name="Kumar K."/>
            <person name="McCouch S."/>
            <person name="Juretic N."/>
            <person name="Hoen D."/>
            <person name="Wright S."/>
            <person name="Bruskiewich R."/>
            <person name="Bureau T."/>
            <person name="Miyao A."/>
            <person name="Hirochika H."/>
            <person name="Nishikawa T."/>
            <person name="Kadowaki K."/>
            <person name="Sugiura M."/>
            <person name="Burr B."/>
            <person name="Sasaki T."/>
        </authorList>
    </citation>
    <scope>NUCLEOTIDE SEQUENCE [LARGE SCALE GENOMIC DNA]</scope>
    <source>
        <strain evidence="3">cv. Nipponbare</strain>
    </source>
</reference>
<keyword evidence="3" id="KW-1185">Reference proteome</keyword>
<proteinExistence type="predicted"/>
<dbReference type="Gramene" id="Os10t0162842-00">
    <property type="protein sequence ID" value="Os10t0162842-00"/>
    <property type="gene ID" value="Os10g0162842"/>
</dbReference>
<evidence type="ECO:0000313" key="3">
    <source>
        <dbReference type="Proteomes" id="UP000059680"/>
    </source>
</evidence>
<sequence>MDQHWNDPWDTSIQRNPACSGSDHSKCSGVDTHQYLYRTSRIALISLIAFTNVSWSVGRVMTVAVVADAGVAADLRRRLPRLAARKVVADSPVQPHRHGPVLVHPQVGGAEGVVVLLHQEGVVAGAEVEVSLMGAGIETHHVVRDVRRDVYLAAADAVAVAAHRAAGIVAVAQAAGVRDVVVVVTAHDTGPVLAPDIGQRVAAEDDEVVAGV</sequence>
<feature type="compositionally biased region" description="Polar residues" evidence="1">
    <location>
        <begin position="9"/>
        <end position="19"/>
    </location>
</feature>
<reference evidence="2 3" key="3">
    <citation type="journal article" date="2013" name="Rice">
        <title>Improvement of the Oryza sativa Nipponbare reference genome using next generation sequence and optical map data.</title>
        <authorList>
            <person name="Kawahara Y."/>
            <person name="de la Bastide M."/>
            <person name="Hamilton J.P."/>
            <person name="Kanamori H."/>
            <person name="McCombie W.R."/>
            <person name="Ouyang S."/>
            <person name="Schwartz D.C."/>
            <person name="Tanaka T."/>
            <person name="Wu J."/>
            <person name="Zhou S."/>
            <person name="Childs K.L."/>
            <person name="Davidson R.M."/>
            <person name="Lin H."/>
            <person name="Quesada-Ocampo L."/>
            <person name="Vaillancourt B."/>
            <person name="Sakai H."/>
            <person name="Lee S.S."/>
            <person name="Kim J."/>
            <person name="Numa H."/>
            <person name="Itoh T."/>
            <person name="Buell C.R."/>
            <person name="Matsumoto T."/>
        </authorList>
    </citation>
    <scope>NUCLEOTIDE SEQUENCE [LARGE SCALE GENOMIC DNA]</scope>
    <source>
        <strain evidence="3">cv. Nipponbare</strain>
    </source>
</reference>
<dbReference type="Proteomes" id="UP000059680">
    <property type="component" value="Chromosome 10"/>
</dbReference>
<dbReference type="InParanoid" id="A0A0P0XRV9"/>
<gene>
    <name evidence="2" type="ordered locus">Os10g0162842</name>
    <name evidence="2" type="ORF">OSNPB_100162842</name>
</gene>
<reference evidence="2 3" key="2">
    <citation type="journal article" date="2013" name="Plant Cell Physiol.">
        <title>Rice Annotation Project Database (RAP-DB): an integrative and interactive database for rice genomics.</title>
        <authorList>
            <person name="Sakai H."/>
            <person name="Lee S.S."/>
            <person name="Tanaka T."/>
            <person name="Numa H."/>
            <person name="Kim J."/>
            <person name="Kawahara Y."/>
            <person name="Wakimoto H."/>
            <person name="Yang C.C."/>
            <person name="Iwamoto M."/>
            <person name="Abe T."/>
            <person name="Yamada Y."/>
            <person name="Muto A."/>
            <person name="Inokuchi H."/>
            <person name="Ikemura T."/>
            <person name="Matsumoto T."/>
            <person name="Sasaki T."/>
            <person name="Itoh T."/>
        </authorList>
    </citation>
    <scope>NUCLEOTIDE SEQUENCE [LARGE SCALE GENOMIC DNA]</scope>
    <source>
        <strain evidence="3">cv. Nipponbare</strain>
    </source>
</reference>
<evidence type="ECO:0000313" key="2">
    <source>
        <dbReference type="EMBL" id="BAT10004.1"/>
    </source>
</evidence>
<feature type="region of interest" description="Disordered" evidence="1">
    <location>
        <begin position="1"/>
        <end position="24"/>
    </location>
</feature>
<dbReference type="PaxDb" id="39947-A0A0P0XRV9"/>
<organism evidence="2 3">
    <name type="scientific">Oryza sativa subsp. japonica</name>
    <name type="common">Rice</name>
    <dbReference type="NCBI Taxonomy" id="39947"/>
    <lineage>
        <taxon>Eukaryota</taxon>
        <taxon>Viridiplantae</taxon>
        <taxon>Streptophyta</taxon>
        <taxon>Embryophyta</taxon>
        <taxon>Tracheophyta</taxon>
        <taxon>Spermatophyta</taxon>
        <taxon>Magnoliopsida</taxon>
        <taxon>Liliopsida</taxon>
        <taxon>Poales</taxon>
        <taxon>Poaceae</taxon>
        <taxon>BOP clade</taxon>
        <taxon>Oryzoideae</taxon>
        <taxon>Oryzeae</taxon>
        <taxon>Oryzinae</taxon>
        <taxon>Oryza</taxon>
        <taxon>Oryza sativa</taxon>
    </lineage>
</organism>
<protein>
    <submittedName>
        <fullName evidence="2">Os10g0162842 protein</fullName>
    </submittedName>
</protein>
<accession>A0A0P0XRV9</accession>